<dbReference type="PROSITE" id="PS51767">
    <property type="entry name" value="PEPTIDASE_A1"/>
    <property type="match status" value="1"/>
</dbReference>
<keyword evidence="6" id="KW-1015">Disulfide bond</keyword>
<dbReference type="Proteomes" id="UP000595140">
    <property type="component" value="Unassembled WGS sequence"/>
</dbReference>
<gene>
    <name evidence="8" type="ORF">CCAM_LOCUS22496</name>
</gene>
<evidence type="ECO:0000313" key="9">
    <source>
        <dbReference type="Proteomes" id="UP000595140"/>
    </source>
</evidence>
<keyword evidence="3" id="KW-0732">Signal</keyword>
<evidence type="ECO:0000256" key="6">
    <source>
        <dbReference type="ARBA" id="ARBA00023157"/>
    </source>
</evidence>
<keyword evidence="2" id="KW-0645">Protease</keyword>
<dbReference type="GO" id="GO:0006508">
    <property type="term" value="P:proteolysis"/>
    <property type="evidence" value="ECO:0007669"/>
    <property type="project" value="UniProtKB-KW"/>
</dbReference>
<evidence type="ECO:0000313" key="8">
    <source>
        <dbReference type="EMBL" id="VFQ80720.1"/>
    </source>
</evidence>
<dbReference type="Pfam" id="PF14541">
    <property type="entry name" value="TAXi_C"/>
    <property type="match status" value="1"/>
</dbReference>
<dbReference type="GO" id="GO:0004190">
    <property type="term" value="F:aspartic-type endopeptidase activity"/>
    <property type="evidence" value="ECO:0007669"/>
    <property type="project" value="UniProtKB-KW"/>
</dbReference>
<dbReference type="FunFam" id="2.40.70.10:FF:000021">
    <property type="entry name" value="Aspartyl protease AED1"/>
    <property type="match status" value="1"/>
</dbReference>
<evidence type="ECO:0000256" key="5">
    <source>
        <dbReference type="ARBA" id="ARBA00022801"/>
    </source>
</evidence>
<comment type="similarity">
    <text evidence="1">Belongs to the peptidase A1 family.</text>
</comment>
<evidence type="ECO:0000259" key="7">
    <source>
        <dbReference type="PROSITE" id="PS51767"/>
    </source>
</evidence>
<dbReference type="InterPro" id="IPR001461">
    <property type="entry name" value="Aspartic_peptidase_A1"/>
</dbReference>
<keyword evidence="9" id="KW-1185">Reference proteome</keyword>
<dbReference type="InterPro" id="IPR032861">
    <property type="entry name" value="TAXi_N"/>
</dbReference>
<dbReference type="PANTHER" id="PTHR13683:SF750">
    <property type="entry name" value="ASPARTYL PROTEASE AED1"/>
    <property type="match status" value="1"/>
</dbReference>
<dbReference type="Pfam" id="PF14543">
    <property type="entry name" value="TAXi_N"/>
    <property type="match status" value="1"/>
</dbReference>
<dbReference type="AlphaFoldDB" id="A0A484LW07"/>
<feature type="domain" description="Peptidase A1" evidence="7">
    <location>
        <begin position="55"/>
        <end position="399"/>
    </location>
</feature>
<accession>A0A484LW07</accession>
<dbReference type="SUPFAM" id="SSF50630">
    <property type="entry name" value="Acid proteases"/>
    <property type="match status" value="1"/>
</dbReference>
<name>A0A484LW07_9ASTE</name>
<dbReference type="FunFam" id="2.40.70.10:FF:000013">
    <property type="entry name" value="Aspartyl protease AED1"/>
    <property type="match status" value="1"/>
</dbReference>
<keyword evidence="5" id="KW-0378">Hydrolase</keyword>
<evidence type="ECO:0000256" key="1">
    <source>
        <dbReference type="ARBA" id="ARBA00007447"/>
    </source>
</evidence>
<keyword evidence="4" id="KW-0064">Aspartyl protease</keyword>
<sequence length="404" mass="42946">MNHPCAGSHGQTALEILTRDKLRVSSIHARVNKVPSEAGTDLPAQSGSHIGSGNYIVSVGIGNPATTLSLAFATGSDLTWTQCLPCVGKCYPQNNSIFDPSKSTTYSPIPCSSDVCSYLLSYTSYSKQNCTLSPSCEYYIRYGDSSSVGNLATERLSLTPSDTVQNFTFGCGHYQGGLFRGASGFLGLGPGPFSIVSQTAQKHGRKFSYCLPTVNGTRGYLKFGGGAAAPPEKNIRFTPLSTGTANNSYQIQMLSISVGGKNLQIKPEVFEKAGMIIDSGTVITRLPPEAYVALRSAFVEEMKYYRNAPGDSLLDTCFDFSNTTEDKIKLPRIGFGFSGNVSVDVPPSGILYVIERNLSKVCLAFAGSEDPAGMGIYGNTQQQTLDVVYDVAGGRLGFSPGGCS</sequence>
<dbReference type="InterPro" id="IPR021109">
    <property type="entry name" value="Peptidase_aspartic_dom_sf"/>
</dbReference>
<evidence type="ECO:0000256" key="2">
    <source>
        <dbReference type="ARBA" id="ARBA00022670"/>
    </source>
</evidence>
<dbReference type="InterPro" id="IPR033121">
    <property type="entry name" value="PEPTIDASE_A1"/>
</dbReference>
<proteinExistence type="inferred from homology"/>
<dbReference type="Gene3D" id="2.40.70.10">
    <property type="entry name" value="Acid Proteases"/>
    <property type="match status" value="2"/>
</dbReference>
<reference evidence="8 9" key="1">
    <citation type="submission" date="2018-04" db="EMBL/GenBank/DDBJ databases">
        <authorList>
            <person name="Vogel A."/>
        </authorList>
    </citation>
    <scope>NUCLEOTIDE SEQUENCE [LARGE SCALE GENOMIC DNA]</scope>
</reference>
<organism evidence="8 9">
    <name type="scientific">Cuscuta campestris</name>
    <dbReference type="NCBI Taxonomy" id="132261"/>
    <lineage>
        <taxon>Eukaryota</taxon>
        <taxon>Viridiplantae</taxon>
        <taxon>Streptophyta</taxon>
        <taxon>Embryophyta</taxon>
        <taxon>Tracheophyta</taxon>
        <taxon>Spermatophyta</taxon>
        <taxon>Magnoliopsida</taxon>
        <taxon>eudicotyledons</taxon>
        <taxon>Gunneridae</taxon>
        <taxon>Pentapetalae</taxon>
        <taxon>asterids</taxon>
        <taxon>lamiids</taxon>
        <taxon>Solanales</taxon>
        <taxon>Convolvulaceae</taxon>
        <taxon>Cuscuteae</taxon>
        <taxon>Cuscuta</taxon>
        <taxon>Cuscuta subgen. Grammica</taxon>
        <taxon>Cuscuta sect. Cleistogrammica</taxon>
    </lineage>
</organism>
<protein>
    <recommendedName>
        <fullName evidence="7">Peptidase A1 domain-containing protein</fullName>
    </recommendedName>
</protein>
<dbReference type="OrthoDB" id="2747330at2759"/>
<dbReference type="InterPro" id="IPR032799">
    <property type="entry name" value="TAXi_C"/>
</dbReference>
<dbReference type="EMBL" id="OOIL02002158">
    <property type="protein sequence ID" value="VFQ80720.1"/>
    <property type="molecule type" value="Genomic_DNA"/>
</dbReference>
<dbReference type="PANTHER" id="PTHR13683">
    <property type="entry name" value="ASPARTYL PROTEASES"/>
    <property type="match status" value="1"/>
</dbReference>
<evidence type="ECO:0000256" key="4">
    <source>
        <dbReference type="ARBA" id="ARBA00022750"/>
    </source>
</evidence>
<evidence type="ECO:0000256" key="3">
    <source>
        <dbReference type="ARBA" id="ARBA00022729"/>
    </source>
</evidence>